<dbReference type="Gene3D" id="3.40.50.300">
    <property type="entry name" value="P-loop containing nucleotide triphosphate hydrolases"/>
    <property type="match status" value="1"/>
</dbReference>
<accession>Q029H0</accession>
<evidence type="ECO:0008006" key="2">
    <source>
        <dbReference type="Google" id="ProtNLM"/>
    </source>
</evidence>
<name>Q029H0_SOLUE</name>
<dbReference type="STRING" id="234267.Acid_1323"/>
<evidence type="ECO:0000313" key="1">
    <source>
        <dbReference type="EMBL" id="ABJ82316.1"/>
    </source>
</evidence>
<dbReference type="AlphaFoldDB" id="Q029H0"/>
<dbReference type="Pfam" id="PF01202">
    <property type="entry name" value="SKI"/>
    <property type="match status" value="1"/>
</dbReference>
<reference evidence="1" key="1">
    <citation type="submission" date="2006-10" db="EMBL/GenBank/DDBJ databases">
        <title>Complete sequence of Solibacter usitatus Ellin6076.</title>
        <authorList>
            <consortium name="US DOE Joint Genome Institute"/>
            <person name="Copeland A."/>
            <person name="Lucas S."/>
            <person name="Lapidus A."/>
            <person name="Barry K."/>
            <person name="Detter J.C."/>
            <person name="Glavina del Rio T."/>
            <person name="Hammon N."/>
            <person name="Israni S."/>
            <person name="Dalin E."/>
            <person name="Tice H."/>
            <person name="Pitluck S."/>
            <person name="Thompson L.S."/>
            <person name="Brettin T."/>
            <person name="Bruce D."/>
            <person name="Han C."/>
            <person name="Tapia R."/>
            <person name="Gilna P."/>
            <person name="Schmutz J."/>
            <person name="Larimer F."/>
            <person name="Land M."/>
            <person name="Hauser L."/>
            <person name="Kyrpides N."/>
            <person name="Mikhailova N."/>
            <person name="Janssen P.H."/>
            <person name="Kuske C.R."/>
            <person name="Richardson P."/>
        </authorList>
    </citation>
    <scope>NUCLEOTIDE SEQUENCE</scope>
    <source>
        <strain evidence="1">Ellin6076</strain>
    </source>
</reference>
<sequence>MSNGSASWAGGSGKSTTGAFLAPRLGVSFVDLDLYFRKRVGDISEFIGEYGYDNYARVNIKNHCSLLRQENRLAVMALSSGFVTYELDAHPEYSRVRSEVEPCPTTFALLPSLDREVCVSETVRRQIARPFGRSVVREEAIIRARFEVYKAMPVRKVETMCPVSAVVDELVAALASKTPVISNPNELEPFSRLFNSPSTA</sequence>
<dbReference type="KEGG" id="sus:Acid_1323"/>
<dbReference type="InterPro" id="IPR031322">
    <property type="entry name" value="Shikimate/glucono_kinase"/>
</dbReference>
<dbReference type="SUPFAM" id="SSF52540">
    <property type="entry name" value="P-loop containing nucleoside triphosphate hydrolases"/>
    <property type="match status" value="1"/>
</dbReference>
<dbReference type="HOGENOM" id="CLU_109723_0_0_0"/>
<dbReference type="EMBL" id="CP000473">
    <property type="protein sequence ID" value="ABJ82316.1"/>
    <property type="molecule type" value="Genomic_DNA"/>
</dbReference>
<gene>
    <name evidence="1" type="ordered locus">Acid_1323</name>
</gene>
<organism evidence="1">
    <name type="scientific">Solibacter usitatus (strain Ellin6076)</name>
    <dbReference type="NCBI Taxonomy" id="234267"/>
    <lineage>
        <taxon>Bacteria</taxon>
        <taxon>Pseudomonadati</taxon>
        <taxon>Acidobacteriota</taxon>
        <taxon>Terriglobia</taxon>
        <taxon>Bryobacterales</taxon>
        <taxon>Solibacteraceae</taxon>
        <taxon>Candidatus Solibacter</taxon>
    </lineage>
</organism>
<protein>
    <recommendedName>
        <fullName evidence="2">Shikimate kinase</fullName>
    </recommendedName>
</protein>
<dbReference type="eggNOG" id="COG0703">
    <property type="taxonomic scope" value="Bacteria"/>
</dbReference>
<dbReference type="InterPro" id="IPR027417">
    <property type="entry name" value="P-loop_NTPase"/>
</dbReference>
<proteinExistence type="predicted"/>
<dbReference type="InParanoid" id="Q029H0"/>